<accession>A0A9N9P6I0</accession>
<dbReference type="AlphaFoldDB" id="A0A9N9P6I0"/>
<sequence length="105" mass="12434">MSRRYPEECVKCNGFCMYARLEKITTSQPQNMNRHVQPLIFNGPRHSRVYRPEQFPQHPCINRPVQLSQIIEINNVSNKNHIPAEPNPQIQHHQATIRNYQIQPH</sequence>
<proteinExistence type="predicted"/>
<evidence type="ECO:0000313" key="1">
    <source>
        <dbReference type="EMBL" id="CAG8788489.1"/>
    </source>
</evidence>
<organism evidence="1 2">
    <name type="scientific">Dentiscutata erythropus</name>
    <dbReference type="NCBI Taxonomy" id="1348616"/>
    <lineage>
        <taxon>Eukaryota</taxon>
        <taxon>Fungi</taxon>
        <taxon>Fungi incertae sedis</taxon>
        <taxon>Mucoromycota</taxon>
        <taxon>Glomeromycotina</taxon>
        <taxon>Glomeromycetes</taxon>
        <taxon>Diversisporales</taxon>
        <taxon>Gigasporaceae</taxon>
        <taxon>Dentiscutata</taxon>
    </lineage>
</organism>
<gene>
    <name evidence="1" type="ORF">DERYTH_LOCUS20916</name>
</gene>
<evidence type="ECO:0000313" key="2">
    <source>
        <dbReference type="Proteomes" id="UP000789405"/>
    </source>
</evidence>
<dbReference type="EMBL" id="CAJVPY010025592">
    <property type="protein sequence ID" value="CAG8788489.1"/>
    <property type="molecule type" value="Genomic_DNA"/>
</dbReference>
<comment type="caution">
    <text evidence="1">The sequence shown here is derived from an EMBL/GenBank/DDBJ whole genome shotgun (WGS) entry which is preliminary data.</text>
</comment>
<name>A0A9N9P6I0_9GLOM</name>
<reference evidence="1" key="1">
    <citation type="submission" date="2021-06" db="EMBL/GenBank/DDBJ databases">
        <authorList>
            <person name="Kallberg Y."/>
            <person name="Tangrot J."/>
            <person name="Rosling A."/>
        </authorList>
    </citation>
    <scope>NUCLEOTIDE SEQUENCE</scope>
    <source>
        <strain evidence="1">MA453B</strain>
    </source>
</reference>
<dbReference type="Proteomes" id="UP000789405">
    <property type="component" value="Unassembled WGS sequence"/>
</dbReference>
<dbReference type="OrthoDB" id="2481234at2759"/>
<keyword evidence="2" id="KW-1185">Reference proteome</keyword>
<protein>
    <submittedName>
        <fullName evidence="1">22975_t:CDS:1</fullName>
    </submittedName>
</protein>